<evidence type="ECO:0000256" key="1">
    <source>
        <dbReference type="SAM" id="SignalP"/>
    </source>
</evidence>
<dbReference type="Pfam" id="PF01547">
    <property type="entry name" value="SBP_bac_1"/>
    <property type="match status" value="1"/>
</dbReference>
<feature type="chain" id="PRO_5047062333" evidence="1">
    <location>
        <begin position="29"/>
        <end position="435"/>
    </location>
</feature>
<name>A0ABU5N7I2_9MICO</name>
<organism evidence="2 3">
    <name type="scientific">Microbacterium aquimaris</name>
    <dbReference type="NCBI Taxonomy" id="459816"/>
    <lineage>
        <taxon>Bacteria</taxon>
        <taxon>Bacillati</taxon>
        <taxon>Actinomycetota</taxon>
        <taxon>Actinomycetes</taxon>
        <taxon>Micrococcales</taxon>
        <taxon>Microbacteriaceae</taxon>
        <taxon>Microbacterium</taxon>
    </lineage>
</organism>
<dbReference type="EMBL" id="JAWJYN010000002">
    <property type="protein sequence ID" value="MDZ8162059.1"/>
    <property type="molecule type" value="Genomic_DNA"/>
</dbReference>
<evidence type="ECO:0000313" key="2">
    <source>
        <dbReference type="EMBL" id="MDZ8162059.1"/>
    </source>
</evidence>
<reference evidence="2 3" key="1">
    <citation type="submission" date="2023-10" db="EMBL/GenBank/DDBJ databases">
        <title>Microbacterium xanthum sp. nov., isolated from seaweed.</title>
        <authorList>
            <person name="Lee S.D."/>
        </authorList>
    </citation>
    <scope>NUCLEOTIDE SEQUENCE [LARGE SCALE GENOMIC DNA]</scope>
    <source>
        <strain evidence="2 3">KCTC 19124</strain>
    </source>
</reference>
<protein>
    <submittedName>
        <fullName evidence="2">Extracellular solute-binding protein</fullName>
    </submittedName>
</protein>
<dbReference type="Gene3D" id="3.40.190.10">
    <property type="entry name" value="Periplasmic binding protein-like II"/>
    <property type="match status" value="2"/>
</dbReference>
<feature type="signal peptide" evidence="1">
    <location>
        <begin position="1"/>
        <end position="28"/>
    </location>
</feature>
<dbReference type="PANTHER" id="PTHR43649:SF12">
    <property type="entry name" value="DIACETYLCHITOBIOSE BINDING PROTEIN DASA"/>
    <property type="match status" value="1"/>
</dbReference>
<accession>A0ABU5N7I2</accession>
<evidence type="ECO:0000313" key="3">
    <source>
        <dbReference type="Proteomes" id="UP001291912"/>
    </source>
</evidence>
<gene>
    <name evidence="2" type="ORF">R2Q92_09410</name>
</gene>
<sequence>MMFQSQAKFAASLGVTTVAVLALSGCGAAGSSGSTDTNADIDPSEVSGDIRFATWWAYVDDDLIAGFNEKYPLVNVELEFTAVDSYRTKLQADAAANDLPDVFSIQEEITTALGNGGRLYDLGPALDTASYDIADTTWRETFNPALLAQADAAATEKPDGQQLGVPFNAITFASIYNEDIFDEVGVAPPETFEELLSNCTVLRDAGYIPMSLTGQTWIELWPRLAWDQTMRDLSADDFTVEQPEYIAGFQAVADMADAGCWDDSQIATDIAEETSLFLQEKTAQFVSVPENFLGTVADGAEFPIATYPLPAIGGDLPARALGGGSGNVIAVSPDSENSAAAIAFSKYLTSEAVQTELANSVYTMPSIEIELEASSPLMAAYVDAAEQGFADPGAYLPPQTTAGRTKLLGEIIPQLILGQISAEQAAADSVGVFEN</sequence>
<keyword evidence="3" id="KW-1185">Reference proteome</keyword>
<dbReference type="RefSeq" id="WP_322597593.1">
    <property type="nucleotide sequence ID" value="NZ_BAAAPT010000002.1"/>
</dbReference>
<proteinExistence type="predicted"/>
<dbReference type="InterPro" id="IPR050490">
    <property type="entry name" value="Bact_solute-bd_prot1"/>
</dbReference>
<dbReference type="SUPFAM" id="SSF53850">
    <property type="entry name" value="Periplasmic binding protein-like II"/>
    <property type="match status" value="1"/>
</dbReference>
<comment type="caution">
    <text evidence="2">The sequence shown here is derived from an EMBL/GenBank/DDBJ whole genome shotgun (WGS) entry which is preliminary data.</text>
</comment>
<dbReference type="PANTHER" id="PTHR43649">
    <property type="entry name" value="ARABINOSE-BINDING PROTEIN-RELATED"/>
    <property type="match status" value="1"/>
</dbReference>
<keyword evidence="1" id="KW-0732">Signal</keyword>
<dbReference type="InterPro" id="IPR006059">
    <property type="entry name" value="SBP"/>
</dbReference>
<dbReference type="Proteomes" id="UP001291912">
    <property type="component" value="Unassembled WGS sequence"/>
</dbReference>